<keyword evidence="1" id="KW-0732">Signal</keyword>
<gene>
    <name evidence="2" type="ORF">V8V93_05240</name>
</gene>
<keyword evidence="3" id="KW-1185">Reference proteome</keyword>
<evidence type="ECO:0000313" key="3">
    <source>
        <dbReference type="Proteomes" id="UP001385389"/>
    </source>
</evidence>
<evidence type="ECO:0000313" key="2">
    <source>
        <dbReference type="EMBL" id="WWX23608.1"/>
    </source>
</evidence>
<proteinExistence type="predicted"/>
<feature type="chain" id="PRO_5045545723" evidence="1">
    <location>
        <begin position="29"/>
        <end position="235"/>
    </location>
</feature>
<sequence length="235" mass="24326">MPVKYPALPILPLLLVLALSWAAVPASATGWGDALKAAGDAGAKAAGLSVTPSQIESAFRELLSMGADSAVESLSRDGGFSKLAATSLSLPDSYRKVAETVAPDLLANLNSAAEAAVPAIGELFQKTIKTMEFANPSGLLSGKSDAVTSYFEESARPGLAENAAPLIRSALKKAGAGTAVDAAQRLSALTGTDFNPVDYLTNKTLDSMFLYMGKTEKDVRSGDIAVTSELLKKVF</sequence>
<protein>
    <submittedName>
        <fullName evidence="2">DUF4197 domain-containing protein</fullName>
    </submittedName>
</protein>
<evidence type="ECO:0000256" key="1">
    <source>
        <dbReference type="SAM" id="SignalP"/>
    </source>
</evidence>
<dbReference type="Proteomes" id="UP001385389">
    <property type="component" value="Chromosome"/>
</dbReference>
<feature type="signal peptide" evidence="1">
    <location>
        <begin position="1"/>
        <end position="28"/>
    </location>
</feature>
<dbReference type="InterPro" id="IPR025245">
    <property type="entry name" value="DUF4197"/>
</dbReference>
<organism evidence="2 3">
    <name type="scientific">Pseudodesulfovibrio methanolicus</name>
    <dbReference type="NCBI Taxonomy" id="3126690"/>
    <lineage>
        <taxon>Bacteria</taxon>
        <taxon>Pseudomonadati</taxon>
        <taxon>Thermodesulfobacteriota</taxon>
        <taxon>Desulfovibrionia</taxon>
        <taxon>Desulfovibrionales</taxon>
        <taxon>Desulfovibrionaceae</taxon>
    </lineage>
</organism>
<reference evidence="2 3" key="1">
    <citation type="submission" date="2024-03" db="EMBL/GenBank/DDBJ databases">
        <title>Phenotype and Genome Characterization of a Sulfate-Reducing Bacterium Pseudodesulfovibrio sp. strain 5S69, isolated from Petroleum Reservoir in Tatarstan (Russia).</title>
        <authorList>
            <person name="Bidzhieva S.K."/>
            <person name="Kadnikov V."/>
            <person name="Tourova T.P."/>
            <person name="Samigullina S.R."/>
            <person name="Sokolova D.S."/>
            <person name="Poltaraus A.B."/>
            <person name="Avtukh A.N."/>
            <person name="Tereshina V.M."/>
            <person name="Mardanov A.V."/>
            <person name="Nazina T.N."/>
        </authorList>
    </citation>
    <scope>NUCLEOTIDE SEQUENCE [LARGE SCALE GENOMIC DNA]</scope>
    <source>
        <strain evidence="2 3">5S69</strain>
    </source>
</reference>
<name>A0ABZ2IZY7_9BACT</name>
<dbReference type="EMBL" id="CP146609">
    <property type="protein sequence ID" value="WWX23608.1"/>
    <property type="molecule type" value="Genomic_DNA"/>
</dbReference>
<dbReference type="RefSeq" id="WP_338669305.1">
    <property type="nucleotide sequence ID" value="NZ_CP146609.1"/>
</dbReference>
<dbReference type="Pfam" id="PF13852">
    <property type="entry name" value="DUF4197"/>
    <property type="match status" value="1"/>
</dbReference>
<accession>A0ABZ2IZY7</accession>